<proteinExistence type="predicted"/>
<dbReference type="EMBL" id="JANBUP010001768">
    <property type="protein sequence ID" value="KAJ2803676.1"/>
    <property type="molecule type" value="Genomic_DNA"/>
</dbReference>
<reference evidence="1" key="1">
    <citation type="submission" date="2022-07" db="EMBL/GenBank/DDBJ databases">
        <title>Phylogenomic reconstructions and comparative analyses of Kickxellomycotina fungi.</title>
        <authorList>
            <person name="Reynolds N.K."/>
            <person name="Stajich J.E."/>
            <person name="Barry K."/>
            <person name="Grigoriev I.V."/>
            <person name="Crous P."/>
            <person name="Smith M.E."/>
        </authorList>
    </citation>
    <scope>NUCLEOTIDE SEQUENCE</scope>
    <source>
        <strain evidence="1">CBS 102833</strain>
    </source>
</reference>
<gene>
    <name evidence="1" type="ORF">H4S07_004409</name>
</gene>
<accession>A0ACC1L9P6</accession>
<protein>
    <submittedName>
        <fullName evidence="1">Uncharacterized protein</fullName>
    </submittedName>
</protein>
<evidence type="ECO:0000313" key="1">
    <source>
        <dbReference type="EMBL" id="KAJ2803676.1"/>
    </source>
</evidence>
<evidence type="ECO:0000313" key="2">
    <source>
        <dbReference type="Proteomes" id="UP001140096"/>
    </source>
</evidence>
<comment type="caution">
    <text evidence="1">The sequence shown here is derived from an EMBL/GenBank/DDBJ whole genome shotgun (WGS) entry which is preliminary data.</text>
</comment>
<organism evidence="1 2">
    <name type="scientific">Coemansia furcata</name>
    <dbReference type="NCBI Taxonomy" id="417177"/>
    <lineage>
        <taxon>Eukaryota</taxon>
        <taxon>Fungi</taxon>
        <taxon>Fungi incertae sedis</taxon>
        <taxon>Zoopagomycota</taxon>
        <taxon>Kickxellomycotina</taxon>
        <taxon>Kickxellomycetes</taxon>
        <taxon>Kickxellales</taxon>
        <taxon>Kickxellaceae</taxon>
        <taxon>Coemansia</taxon>
    </lineage>
</organism>
<keyword evidence="2" id="KW-1185">Reference proteome</keyword>
<sequence>MQARGHSLGGSLTDEVHSVRASSAGLTARLGSQQYDVEWFRQNCLPDILCVLDSDRATLDLELLGSSPLLGRLGNEADGLLSELGDSVDEVIEKALVQLAETEMINKDTGNVVTDELLPDEIIHDDRRPDSMLGPEDDDNNSDLDDHYMTEADAAAALHINLPGTDSLQRLTPSAHTEHHHGIHDDTEPDHMLTLHSNDHTLTSQINVDAMHAHDEGSNLYSTYLLKSHLRNNLPPDWEARNTQTSKHFVGRQSGRAPIHPSVRYDTSGAPNEHAHTAGQTGHVLTGDQDDITTDANTSAAARPVPVRRRTDDFQTMGGRGIDSRPSGGRPVTMHAASDGSMQGKGAQSATRVGNAAPWIADDIAGQRRQSIEPGLVPDRRTQGVRGSVSSTNVRGKGPALSIRSFFQPASRFGVPARQQQQAEPRVEDSEVARRVRCGERLKGLFGPWHSHGDDDQTHGGPSASLGGNSRRGSVHSLAFSTHIRTSLGAKATAAATAAMPNTEARSGGFSHRLSRAAAPLVTSAAATAPVESRGSEQQSGPSQKQRALVMHEQHSRPAQQSDANLGHLGAALVASQPLPPPPATTMAGSGLEGCTYLYSRASLPNIMIVAVLLDTERGLARRREAERAWDEIVDAVRGISMYERLMALPS</sequence>
<dbReference type="Proteomes" id="UP001140096">
    <property type="component" value="Unassembled WGS sequence"/>
</dbReference>
<name>A0ACC1L9P6_9FUNG</name>